<keyword evidence="10" id="KW-0282">Flagellum</keyword>
<keyword evidence="3" id="KW-1003">Cell membrane</keyword>
<keyword evidence="4 8" id="KW-0812">Transmembrane</keyword>
<dbReference type="PANTHER" id="PTHR30329:SF21">
    <property type="entry name" value="LIPOPROTEIN YIAD-RELATED"/>
    <property type="match status" value="1"/>
</dbReference>
<evidence type="ECO:0000256" key="2">
    <source>
        <dbReference type="ARBA" id="ARBA00008914"/>
    </source>
</evidence>
<keyword evidence="10" id="KW-0969">Cilium</keyword>
<evidence type="ECO:0000313" key="11">
    <source>
        <dbReference type="Proteomes" id="UP001148125"/>
    </source>
</evidence>
<sequence>MGRRNKKHHEEHIDESWLIPYADMLTLLLALFIVLFAVSSIDAEKYQQLMEVFNENFQGGGSILEHPTPALEPNLTTPEKSDEEEVDVKIREELDLKKLQELIDRYIQENGLSDELETQLSSEGLLLTILDNALFYSGSASVREDAEVLADKISDLLVTDPPRKIVVAGHTDNVPIRTQQFRSNWDLSAQRALNFMKILLENPQLDPRNLSATGYGEYHPVASNETDEGKAKNRRVEVLILPNFNID</sequence>
<evidence type="ECO:0000313" key="10">
    <source>
        <dbReference type="EMBL" id="MDE5413502.1"/>
    </source>
</evidence>
<gene>
    <name evidence="10" type="primary">motB</name>
    <name evidence="10" type="ORF">N7Z68_08895</name>
</gene>
<feature type="domain" description="OmpA-like" evidence="9">
    <location>
        <begin position="122"/>
        <end position="244"/>
    </location>
</feature>
<keyword evidence="5 8" id="KW-1133">Transmembrane helix</keyword>
<proteinExistence type="inferred from homology"/>
<feature type="transmembrane region" description="Helical" evidence="8">
    <location>
        <begin position="21"/>
        <end position="41"/>
    </location>
</feature>
<dbReference type="Pfam" id="PF13677">
    <property type="entry name" value="MotB_plug"/>
    <property type="match status" value="1"/>
</dbReference>
<comment type="subcellular location">
    <subcellularLocation>
        <location evidence="1">Cell membrane</location>
        <topology evidence="1">Single-pass membrane protein</topology>
    </subcellularLocation>
</comment>
<dbReference type="EMBL" id="JAOTPO010000005">
    <property type="protein sequence ID" value="MDE5413502.1"/>
    <property type="molecule type" value="Genomic_DNA"/>
</dbReference>
<dbReference type="PROSITE" id="PS51123">
    <property type="entry name" value="OMPA_2"/>
    <property type="match status" value="1"/>
</dbReference>
<dbReference type="CDD" id="cd07185">
    <property type="entry name" value="OmpA_C-like"/>
    <property type="match status" value="1"/>
</dbReference>
<name>A0ABT5VFL1_9BACI</name>
<dbReference type="PANTHER" id="PTHR30329">
    <property type="entry name" value="STATOR ELEMENT OF FLAGELLAR MOTOR COMPLEX"/>
    <property type="match status" value="1"/>
</dbReference>
<evidence type="ECO:0000256" key="5">
    <source>
        <dbReference type="ARBA" id="ARBA00022989"/>
    </source>
</evidence>
<keyword evidence="10" id="KW-0966">Cell projection</keyword>
<evidence type="ECO:0000259" key="9">
    <source>
        <dbReference type="PROSITE" id="PS51123"/>
    </source>
</evidence>
<evidence type="ECO:0000256" key="4">
    <source>
        <dbReference type="ARBA" id="ARBA00022692"/>
    </source>
</evidence>
<keyword evidence="6 7" id="KW-0472">Membrane</keyword>
<organism evidence="10 11">
    <name type="scientific">Alkalihalobacterium chitinilyticum</name>
    <dbReference type="NCBI Taxonomy" id="2980103"/>
    <lineage>
        <taxon>Bacteria</taxon>
        <taxon>Bacillati</taxon>
        <taxon>Bacillota</taxon>
        <taxon>Bacilli</taxon>
        <taxon>Bacillales</taxon>
        <taxon>Bacillaceae</taxon>
        <taxon>Alkalihalobacterium</taxon>
    </lineage>
</organism>
<dbReference type="NCBIfam" id="NF005831">
    <property type="entry name" value="PRK07734.1"/>
    <property type="match status" value="1"/>
</dbReference>
<evidence type="ECO:0000256" key="7">
    <source>
        <dbReference type="PROSITE-ProRule" id="PRU00473"/>
    </source>
</evidence>
<evidence type="ECO:0000256" key="8">
    <source>
        <dbReference type="SAM" id="Phobius"/>
    </source>
</evidence>
<keyword evidence="11" id="KW-1185">Reference proteome</keyword>
<protein>
    <submittedName>
        <fullName evidence="10">Flagellar motor protein MotB</fullName>
    </submittedName>
</protein>
<dbReference type="SUPFAM" id="SSF103088">
    <property type="entry name" value="OmpA-like"/>
    <property type="match status" value="1"/>
</dbReference>
<dbReference type="Pfam" id="PF00691">
    <property type="entry name" value="OmpA"/>
    <property type="match status" value="1"/>
</dbReference>
<comment type="similarity">
    <text evidence="2">Belongs to the MotB family.</text>
</comment>
<evidence type="ECO:0000256" key="3">
    <source>
        <dbReference type="ARBA" id="ARBA00022475"/>
    </source>
</evidence>
<dbReference type="RefSeq" id="WP_275118127.1">
    <property type="nucleotide sequence ID" value="NZ_JAOTPO010000005.1"/>
</dbReference>
<comment type="caution">
    <text evidence="10">The sequence shown here is derived from an EMBL/GenBank/DDBJ whole genome shotgun (WGS) entry which is preliminary data.</text>
</comment>
<dbReference type="Proteomes" id="UP001148125">
    <property type="component" value="Unassembled WGS sequence"/>
</dbReference>
<dbReference type="InterPro" id="IPR050330">
    <property type="entry name" value="Bact_OuterMem_StrucFunc"/>
</dbReference>
<dbReference type="InterPro" id="IPR006665">
    <property type="entry name" value="OmpA-like"/>
</dbReference>
<reference evidence="10" key="1">
    <citation type="submission" date="2024-05" db="EMBL/GenBank/DDBJ databases">
        <title>Alkalihalobacillus sp. strain MEB203 novel alkaliphilic bacterium from Lonar Lake, India.</title>
        <authorList>
            <person name="Joshi A."/>
            <person name="Thite S."/>
            <person name="Mengade P."/>
        </authorList>
    </citation>
    <scope>NUCLEOTIDE SEQUENCE</scope>
    <source>
        <strain evidence="10">MEB 203</strain>
    </source>
</reference>
<dbReference type="InterPro" id="IPR025713">
    <property type="entry name" value="MotB-like_N_dom"/>
</dbReference>
<dbReference type="Gene3D" id="3.30.1330.60">
    <property type="entry name" value="OmpA-like domain"/>
    <property type="match status" value="1"/>
</dbReference>
<accession>A0ABT5VFL1</accession>
<dbReference type="InterPro" id="IPR036737">
    <property type="entry name" value="OmpA-like_sf"/>
</dbReference>
<evidence type="ECO:0000256" key="6">
    <source>
        <dbReference type="ARBA" id="ARBA00023136"/>
    </source>
</evidence>
<evidence type="ECO:0000256" key="1">
    <source>
        <dbReference type="ARBA" id="ARBA00004162"/>
    </source>
</evidence>